<feature type="compositionally biased region" description="Polar residues" evidence="1">
    <location>
        <begin position="124"/>
        <end position="139"/>
    </location>
</feature>
<keyword evidence="3" id="KW-1185">Reference proteome</keyword>
<dbReference type="EMBL" id="JAVFWL010000001">
    <property type="protein sequence ID" value="KAK6727724.1"/>
    <property type="molecule type" value="Genomic_DNA"/>
</dbReference>
<gene>
    <name evidence="2" type="primary">Necator_chrI.g1544</name>
    <name evidence="2" type="ORF">RB195_005418</name>
</gene>
<sequence length="448" mass="50560">MQKWPQKSPLSEESPWCPRSINSSHPCPASARVHQSLAGITFSAVLFTMTGKRHRSSAGKDKESVNMWSGKKKKITALRAQSKSPFSSQNGNLRQNVRRHKSFSPTPELCTMLHAVGIRSTAKRNLTSELSPSKTTSSRNCKKSLKNAEKSSKVKVELPMIPWSEEQPTGAPKVKDNDDEIVYNSQEMVTSGRDKEEKNEELVMKAKDIFLLYESLSGERYKHPEKTEDALRNEYRELFCIATMCEKLSELMSSRLEAARQLRDQRIESMSQLKALSLRLEDFIMANLPTEKYLSFDDTAQRDALEIMNIRYEELSDDIFTADDEFSSIFGNDDDGTKEKEQTLSLPENSSLNYDSVANYADLCLQSKLTEVGLIYVNAIYLMIKHSNAEIAKCRGSIGELNRQIAVYSSEVNSVREELGDLASIIDRVIGVTHVECSKTSMFKSRST</sequence>
<accession>A0ABR1BRT5</accession>
<reference evidence="2 3" key="1">
    <citation type="submission" date="2023-08" db="EMBL/GenBank/DDBJ databases">
        <title>A Necator americanus chromosomal reference genome.</title>
        <authorList>
            <person name="Ilik V."/>
            <person name="Petrzelkova K.J."/>
            <person name="Pardy F."/>
            <person name="Fuh T."/>
            <person name="Niatou-Singa F.S."/>
            <person name="Gouil Q."/>
            <person name="Baker L."/>
            <person name="Ritchie M.E."/>
            <person name="Jex A.R."/>
            <person name="Gazzola D."/>
            <person name="Li H."/>
            <person name="Toshio Fujiwara R."/>
            <person name="Zhan B."/>
            <person name="Aroian R.V."/>
            <person name="Pafco B."/>
            <person name="Schwarz E.M."/>
        </authorList>
    </citation>
    <scope>NUCLEOTIDE SEQUENCE [LARGE SCALE GENOMIC DNA]</scope>
    <source>
        <strain evidence="2 3">Aroian</strain>
        <tissue evidence="2">Whole animal</tissue>
    </source>
</reference>
<evidence type="ECO:0000313" key="3">
    <source>
        <dbReference type="Proteomes" id="UP001303046"/>
    </source>
</evidence>
<comment type="caution">
    <text evidence="2">The sequence shown here is derived from an EMBL/GenBank/DDBJ whole genome shotgun (WGS) entry which is preliminary data.</text>
</comment>
<protein>
    <submittedName>
        <fullName evidence="2">Uncharacterized protein</fullName>
    </submittedName>
</protein>
<proteinExistence type="predicted"/>
<dbReference type="Proteomes" id="UP001303046">
    <property type="component" value="Unassembled WGS sequence"/>
</dbReference>
<evidence type="ECO:0000313" key="2">
    <source>
        <dbReference type="EMBL" id="KAK6727724.1"/>
    </source>
</evidence>
<feature type="region of interest" description="Disordered" evidence="1">
    <location>
        <begin position="124"/>
        <end position="153"/>
    </location>
</feature>
<organism evidence="2 3">
    <name type="scientific">Necator americanus</name>
    <name type="common">Human hookworm</name>
    <dbReference type="NCBI Taxonomy" id="51031"/>
    <lineage>
        <taxon>Eukaryota</taxon>
        <taxon>Metazoa</taxon>
        <taxon>Ecdysozoa</taxon>
        <taxon>Nematoda</taxon>
        <taxon>Chromadorea</taxon>
        <taxon>Rhabditida</taxon>
        <taxon>Rhabditina</taxon>
        <taxon>Rhabditomorpha</taxon>
        <taxon>Strongyloidea</taxon>
        <taxon>Ancylostomatidae</taxon>
        <taxon>Bunostominae</taxon>
        <taxon>Necator</taxon>
    </lineage>
</organism>
<evidence type="ECO:0000256" key="1">
    <source>
        <dbReference type="SAM" id="MobiDB-lite"/>
    </source>
</evidence>
<name>A0ABR1BRT5_NECAM</name>